<evidence type="ECO:0000313" key="2">
    <source>
        <dbReference type="Proteomes" id="UP000316639"/>
    </source>
</evidence>
<dbReference type="Proteomes" id="UP000316639">
    <property type="component" value="Unassembled WGS sequence"/>
</dbReference>
<gene>
    <name evidence="1" type="ORF">FKR81_14875</name>
</gene>
<evidence type="ECO:0008006" key="3">
    <source>
        <dbReference type="Google" id="ProtNLM"/>
    </source>
</evidence>
<dbReference type="OrthoDB" id="3343588at2"/>
<reference evidence="1 2" key="1">
    <citation type="submission" date="2019-07" db="EMBL/GenBank/DDBJ databases">
        <title>Lentzea xizangensis sp. nov., isolated from Qinghai-Tibetan Plateau Soils.</title>
        <authorList>
            <person name="Huang J."/>
        </authorList>
    </citation>
    <scope>NUCLEOTIDE SEQUENCE [LARGE SCALE GENOMIC DNA]</scope>
    <source>
        <strain evidence="1 2">FXJ1.1311</strain>
    </source>
</reference>
<sequence>MKRWPDGYPAFRGLDRPHEAHRQEVERFLRGFADVGGHAMVAVGSADDYEDFAGDGDPAAGRTRADYAEHVAATRGAMIWPPGRNDPCWCGSARKYKTCCGSPTFI</sequence>
<evidence type="ECO:0000313" key="1">
    <source>
        <dbReference type="EMBL" id="TWP51642.1"/>
    </source>
</evidence>
<dbReference type="Pfam" id="PF02810">
    <property type="entry name" value="SEC-C"/>
    <property type="match status" value="1"/>
</dbReference>
<accession>A0A563EVN8</accession>
<protein>
    <recommendedName>
        <fullName evidence="3">SEC-C motif-containing protein</fullName>
    </recommendedName>
</protein>
<comment type="caution">
    <text evidence="1">The sequence shown here is derived from an EMBL/GenBank/DDBJ whole genome shotgun (WGS) entry which is preliminary data.</text>
</comment>
<proteinExistence type="predicted"/>
<dbReference type="Gene3D" id="3.10.450.50">
    <property type="match status" value="1"/>
</dbReference>
<dbReference type="EMBL" id="VOBR01000008">
    <property type="protein sequence ID" value="TWP51642.1"/>
    <property type="molecule type" value="Genomic_DNA"/>
</dbReference>
<dbReference type="AlphaFoldDB" id="A0A563EVN8"/>
<dbReference type="InterPro" id="IPR004027">
    <property type="entry name" value="SEC_C_motif"/>
</dbReference>
<dbReference type="SUPFAM" id="SSF103642">
    <property type="entry name" value="Sec-C motif"/>
    <property type="match status" value="1"/>
</dbReference>
<name>A0A563EVN8_9PSEU</name>
<organism evidence="1 2">
    <name type="scientific">Lentzea tibetensis</name>
    <dbReference type="NCBI Taxonomy" id="2591470"/>
    <lineage>
        <taxon>Bacteria</taxon>
        <taxon>Bacillati</taxon>
        <taxon>Actinomycetota</taxon>
        <taxon>Actinomycetes</taxon>
        <taxon>Pseudonocardiales</taxon>
        <taxon>Pseudonocardiaceae</taxon>
        <taxon>Lentzea</taxon>
    </lineage>
</organism>
<keyword evidence="2" id="KW-1185">Reference proteome</keyword>